<organism evidence="9 10">
    <name type="scientific">Spelaeicoccus albus</name>
    <dbReference type="NCBI Taxonomy" id="1280376"/>
    <lineage>
        <taxon>Bacteria</taxon>
        <taxon>Bacillati</taxon>
        <taxon>Actinomycetota</taxon>
        <taxon>Actinomycetes</taxon>
        <taxon>Micrococcales</taxon>
        <taxon>Brevibacteriaceae</taxon>
        <taxon>Spelaeicoccus</taxon>
    </lineage>
</organism>
<dbReference type="PIRSF" id="PIRSF001235">
    <property type="entry name" value="Amidase_carbamoylase"/>
    <property type="match status" value="1"/>
</dbReference>
<feature type="binding site" evidence="8">
    <location>
        <position position="284"/>
    </location>
    <ligand>
        <name>allantoate</name>
        <dbReference type="ChEBI" id="CHEBI:17536"/>
    </ligand>
</feature>
<feature type="binding site" evidence="7">
    <location>
        <position position="391"/>
    </location>
    <ligand>
        <name>Zn(2+)</name>
        <dbReference type="ChEBI" id="CHEBI:29105"/>
        <label>2</label>
    </ligand>
</feature>
<dbReference type="Gene3D" id="3.30.70.360">
    <property type="match status" value="1"/>
</dbReference>
<keyword evidence="7" id="KW-0862">Zinc</keyword>
<comment type="cofactor">
    <cofactor evidence="7">
        <name>Zn(2+)</name>
        <dbReference type="ChEBI" id="CHEBI:29105"/>
    </cofactor>
    <text evidence="7">Binds 2 Zn(2+) ions per subunit.</text>
</comment>
<dbReference type="EMBL" id="JACBZP010000001">
    <property type="protein sequence ID" value="NYI66840.1"/>
    <property type="molecule type" value="Genomic_DNA"/>
</dbReference>
<keyword evidence="6" id="KW-0464">Manganese</keyword>
<name>A0A7Z0AB21_9MICO</name>
<evidence type="ECO:0000256" key="3">
    <source>
        <dbReference type="ARBA" id="ARBA00011738"/>
    </source>
</evidence>
<dbReference type="GO" id="GO:0050538">
    <property type="term" value="F:N-carbamoyl-L-amino-acid hydrolase activity"/>
    <property type="evidence" value="ECO:0007669"/>
    <property type="project" value="UniProtKB-EC"/>
</dbReference>
<evidence type="ECO:0000256" key="7">
    <source>
        <dbReference type="PIRSR" id="PIRSR001235-1"/>
    </source>
</evidence>
<dbReference type="GO" id="GO:0046872">
    <property type="term" value="F:metal ion binding"/>
    <property type="evidence" value="ECO:0007669"/>
    <property type="project" value="UniProtKB-KW"/>
</dbReference>
<gene>
    <name evidence="9" type="ORF">BJY26_001146</name>
</gene>
<dbReference type="GO" id="GO:0016813">
    <property type="term" value="F:hydrolase activity, acting on carbon-nitrogen (but not peptide) bonds, in linear amidines"/>
    <property type="evidence" value="ECO:0007669"/>
    <property type="project" value="InterPro"/>
</dbReference>
<evidence type="ECO:0000256" key="8">
    <source>
        <dbReference type="PIRSR" id="PIRSR001235-2"/>
    </source>
</evidence>
<keyword evidence="10" id="KW-1185">Reference proteome</keyword>
<protein>
    <submittedName>
        <fullName evidence="9">N-carbamoyl-L-amino-acid hydrolase</fullName>
        <ecNumber evidence="9">3.5.1.87</ecNumber>
    </submittedName>
</protein>
<evidence type="ECO:0000313" key="9">
    <source>
        <dbReference type="EMBL" id="NYI66840.1"/>
    </source>
</evidence>
<comment type="cofactor">
    <cofactor evidence="1">
        <name>Mn(2+)</name>
        <dbReference type="ChEBI" id="CHEBI:29035"/>
    </cofactor>
</comment>
<dbReference type="EC" id="3.5.1.87" evidence="9"/>
<feature type="binding site" evidence="7">
    <location>
        <position position="89"/>
    </location>
    <ligand>
        <name>Zn(2+)</name>
        <dbReference type="ChEBI" id="CHEBI:29105"/>
        <label>1</label>
    </ligand>
</feature>
<comment type="similarity">
    <text evidence="2">Belongs to the peptidase M20 family.</text>
</comment>
<feature type="binding site" evidence="7">
    <location>
        <position position="100"/>
    </location>
    <ligand>
        <name>Zn(2+)</name>
        <dbReference type="ChEBI" id="CHEBI:29105"/>
        <label>1</label>
    </ligand>
</feature>
<dbReference type="NCBIfam" id="TIGR01879">
    <property type="entry name" value="hydantase"/>
    <property type="match status" value="1"/>
</dbReference>
<dbReference type="Proteomes" id="UP000539111">
    <property type="component" value="Unassembled WGS sequence"/>
</dbReference>
<evidence type="ECO:0000313" key="10">
    <source>
        <dbReference type="Proteomes" id="UP000539111"/>
    </source>
</evidence>
<dbReference type="PANTHER" id="PTHR32494:SF19">
    <property type="entry name" value="ALLANTOATE DEIMINASE-RELATED"/>
    <property type="match status" value="1"/>
</dbReference>
<evidence type="ECO:0000256" key="4">
    <source>
        <dbReference type="ARBA" id="ARBA00022723"/>
    </source>
</evidence>
<dbReference type="RefSeq" id="WP_179426454.1">
    <property type="nucleotide sequence ID" value="NZ_JACBZP010000001.1"/>
</dbReference>
<dbReference type="InterPro" id="IPR036264">
    <property type="entry name" value="Bact_exopeptidase_dim_dom"/>
</dbReference>
<reference evidence="9 10" key="1">
    <citation type="submission" date="2020-07" db="EMBL/GenBank/DDBJ databases">
        <title>Sequencing the genomes of 1000 actinobacteria strains.</title>
        <authorList>
            <person name="Klenk H.-P."/>
        </authorList>
    </citation>
    <scope>NUCLEOTIDE SEQUENCE [LARGE SCALE GENOMIC DNA]</scope>
    <source>
        <strain evidence="9 10">DSM 26341</strain>
    </source>
</reference>
<evidence type="ECO:0000256" key="6">
    <source>
        <dbReference type="ARBA" id="ARBA00023211"/>
    </source>
</evidence>
<accession>A0A7Z0AB21</accession>
<dbReference type="Gene3D" id="3.40.630.10">
    <property type="entry name" value="Zn peptidases"/>
    <property type="match status" value="1"/>
</dbReference>
<evidence type="ECO:0000256" key="5">
    <source>
        <dbReference type="ARBA" id="ARBA00022801"/>
    </source>
</evidence>
<feature type="binding site" evidence="8">
    <location>
        <position position="297"/>
    </location>
    <ligand>
        <name>allantoate</name>
        <dbReference type="ChEBI" id="CHEBI:17536"/>
    </ligand>
</feature>
<dbReference type="InterPro" id="IPR002933">
    <property type="entry name" value="Peptidase_M20"/>
</dbReference>
<feature type="binding site" evidence="8">
    <location>
        <position position="224"/>
    </location>
    <ligand>
        <name>allantoate</name>
        <dbReference type="ChEBI" id="CHEBI:17536"/>
    </ligand>
</feature>
<proteinExistence type="inferred from homology"/>
<dbReference type="PANTHER" id="PTHR32494">
    <property type="entry name" value="ALLANTOATE DEIMINASE-RELATED"/>
    <property type="match status" value="1"/>
</dbReference>
<dbReference type="AlphaFoldDB" id="A0A7Z0AB21"/>
<evidence type="ECO:0000256" key="1">
    <source>
        <dbReference type="ARBA" id="ARBA00001936"/>
    </source>
</evidence>
<dbReference type="InterPro" id="IPR010158">
    <property type="entry name" value="Amidase_Cbmase"/>
</dbReference>
<feature type="binding site" evidence="7">
    <location>
        <position position="135"/>
    </location>
    <ligand>
        <name>Zn(2+)</name>
        <dbReference type="ChEBI" id="CHEBI:29105"/>
        <label>2</label>
    </ligand>
</feature>
<keyword evidence="5 9" id="KW-0378">Hydrolase</keyword>
<dbReference type="CDD" id="cd03884">
    <property type="entry name" value="M20_bAS"/>
    <property type="match status" value="1"/>
</dbReference>
<dbReference type="SUPFAM" id="SSF55031">
    <property type="entry name" value="Bacterial exopeptidase dimerisation domain"/>
    <property type="match status" value="1"/>
</dbReference>
<evidence type="ECO:0000256" key="2">
    <source>
        <dbReference type="ARBA" id="ARBA00006153"/>
    </source>
</evidence>
<keyword evidence="4 7" id="KW-0479">Metal-binding</keyword>
<feature type="binding site" evidence="7">
    <location>
        <position position="199"/>
    </location>
    <ligand>
        <name>Zn(2+)</name>
        <dbReference type="ChEBI" id="CHEBI:29105"/>
        <label>1</label>
    </ligand>
</feature>
<feature type="binding site" evidence="7">
    <location>
        <position position="100"/>
    </location>
    <ligand>
        <name>Zn(2+)</name>
        <dbReference type="ChEBI" id="CHEBI:29105"/>
        <label>2</label>
    </ligand>
</feature>
<comment type="subunit">
    <text evidence="3">Homodimer.</text>
</comment>
<comment type="caution">
    <text evidence="9">The sequence shown here is derived from an EMBL/GenBank/DDBJ whole genome shotgun (WGS) entry which is preliminary data.</text>
</comment>
<sequence>MSGTTRREALMPDSERIAADLRELSSFTESAEPGWSRRVFSEPYRAARGFVEQRMRGAGLDTHVDAAGNIVGRLAGRRQTLPALMTGSHTDTVHAGGRFDGMVGVLGAIEVARRLRETGTELERDLYVVDFLGEEANPFGLSCMGSRAIAGSLSRDHLDRQDETGLRLGDAMSRFGVAPEHALEMAWSPGSLQGYVELHIEQGPVLERGSKQIGVVTAIAGIERLLASFSGRADHAGTMPMAGRQDALVAAASAVLTIEREACGAPIHGVSTTGRIESSPGSFNIVPDEARIWAEMRSIDASWLQGAKRRVAERIAAEASDRGVDAVLEWLNDSETVSATTSVQDRIAGAADDLGFCWEAMPSGAGHDAAHIAAIAPMGMIFVPSAGGRSHVPEEFTDVADIARGVHLLAASLVDLDRGN</sequence>
<dbReference type="SUPFAM" id="SSF53187">
    <property type="entry name" value="Zn-dependent exopeptidases"/>
    <property type="match status" value="1"/>
</dbReference>
<dbReference type="Pfam" id="PF01546">
    <property type="entry name" value="Peptidase_M20"/>
    <property type="match status" value="1"/>
</dbReference>